<dbReference type="Proteomes" id="UP000229740">
    <property type="component" value="Unassembled WGS sequence"/>
</dbReference>
<organism evidence="1 2">
    <name type="scientific">candidate division KSB3 bacterium</name>
    <dbReference type="NCBI Taxonomy" id="2044937"/>
    <lineage>
        <taxon>Bacteria</taxon>
        <taxon>candidate division KSB3</taxon>
    </lineage>
</organism>
<dbReference type="Gene3D" id="3.10.450.50">
    <property type="match status" value="1"/>
</dbReference>
<dbReference type="EMBL" id="PDPS01000025">
    <property type="protein sequence ID" value="PID57712.1"/>
    <property type="molecule type" value="Genomic_DNA"/>
</dbReference>
<comment type="caution">
    <text evidence="1">The sequence shown here is derived from an EMBL/GenBank/DDBJ whole genome shotgun (WGS) entry which is preliminary data.</text>
</comment>
<gene>
    <name evidence="1" type="ORF">CSB45_05630</name>
</gene>
<proteinExistence type="predicted"/>
<evidence type="ECO:0000313" key="2">
    <source>
        <dbReference type="Proteomes" id="UP000229740"/>
    </source>
</evidence>
<protein>
    <recommendedName>
        <fullName evidence="3">DUF4440 domain-containing protein</fullName>
    </recommendedName>
</protein>
<name>A0A2G6E768_9BACT</name>
<dbReference type="AlphaFoldDB" id="A0A2G6E768"/>
<sequence length="140" mass="15935">MVIPGLLLLGGGFGAITFFLSSASPQSEIQTLLEKRASALSAKDLKNYLRCFSLHYQDGEQGYADLKDNASRWFTLFESIHFSFQIQRLEADANHALVENNYTFSLRAPDGEALNIRKKELLELVREQDGWKIFKTIRPH</sequence>
<reference evidence="1 2" key="1">
    <citation type="submission" date="2017-10" db="EMBL/GenBank/DDBJ databases">
        <title>Novel microbial diversity and functional potential in the marine mammal oral microbiome.</title>
        <authorList>
            <person name="Dudek N.K."/>
            <person name="Sun C.L."/>
            <person name="Burstein D."/>
            <person name="Kantor R.S."/>
            <person name="Aliaga Goltsman D.S."/>
            <person name="Bik E.M."/>
            <person name="Thomas B.C."/>
            <person name="Banfield J.F."/>
            <person name="Relman D.A."/>
        </authorList>
    </citation>
    <scope>NUCLEOTIDE SEQUENCE [LARGE SCALE GENOMIC DNA]</scope>
    <source>
        <strain evidence="1">DOLZORAL124_49_17</strain>
    </source>
</reference>
<evidence type="ECO:0008006" key="3">
    <source>
        <dbReference type="Google" id="ProtNLM"/>
    </source>
</evidence>
<dbReference type="SUPFAM" id="SSF54427">
    <property type="entry name" value="NTF2-like"/>
    <property type="match status" value="1"/>
</dbReference>
<dbReference type="InterPro" id="IPR032710">
    <property type="entry name" value="NTF2-like_dom_sf"/>
</dbReference>
<evidence type="ECO:0000313" key="1">
    <source>
        <dbReference type="EMBL" id="PID57712.1"/>
    </source>
</evidence>
<accession>A0A2G6E768</accession>